<feature type="region of interest" description="Disordered" evidence="1">
    <location>
        <begin position="298"/>
        <end position="318"/>
    </location>
</feature>
<evidence type="ECO:0000313" key="2">
    <source>
        <dbReference type="EMBL" id="KAK7467695.1"/>
    </source>
</evidence>
<proteinExistence type="predicted"/>
<organism evidence="2 3">
    <name type="scientific">Marasmiellus scandens</name>
    <dbReference type="NCBI Taxonomy" id="2682957"/>
    <lineage>
        <taxon>Eukaryota</taxon>
        <taxon>Fungi</taxon>
        <taxon>Dikarya</taxon>
        <taxon>Basidiomycota</taxon>
        <taxon>Agaricomycotina</taxon>
        <taxon>Agaricomycetes</taxon>
        <taxon>Agaricomycetidae</taxon>
        <taxon>Agaricales</taxon>
        <taxon>Marasmiineae</taxon>
        <taxon>Omphalotaceae</taxon>
        <taxon>Marasmiellus</taxon>
    </lineage>
</organism>
<reference evidence="2 3" key="1">
    <citation type="submission" date="2024-01" db="EMBL/GenBank/DDBJ databases">
        <title>A draft genome for the cacao thread blight pathogen Marasmiellus scandens.</title>
        <authorList>
            <person name="Baruah I.K."/>
            <person name="Leung J."/>
            <person name="Bukari Y."/>
            <person name="Amoako-Attah I."/>
            <person name="Meinhardt L.W."/>
            <person name="Bailey B.A."/>
            <person name="Cohen S.P."/>
        </authorList>
    </citation>
    <scope>NUCLEOTIDE SEQUENCE [LARGE SCALE GENOMIC DNA]</scope>
    <source>
        <strain evidence="2 3">GH-19</strain>
    </source>
</reference>
<dbReference type="Proteomes" id="UP001498398">
    <property type="component" value="Unassembled WGS sequence"/>
</dbReference>
<name>A0ABR1JVJ7_9AGAR</name>
<evidence type="ECO:0008006" key="4">
    <source>
        <dbReference type="Google" id="ProtNLM"/>
    </source>
</evidence>
<comment type="caution">
    <text evidence="2">The sequence shown here is derived from an EMBL/GenBank/DDBJ whole genome shotgun (WGS) entry which is preliminary data.</text>
</comment>
<dbReference type="EMBL" id="JBANRG010000004">
    <property type="protein sequence ID" value="KAK7467695.1"/>
    <property type="molecule type" value="Genomic_DNA"/>
</dbReference>
<keyword evidence="3" id="KW-1185">Reference proteome</keyword>
<evidence type="ECO:0000256" key="1">
    <source>
        <dbReference type="SAM" id="MobiDB-lite"/>
    </source>
</evidence>
<sequence>MPGRYDLYTRPFIDSPVSIIMDSIPTGGTFVVFSLDLVASVAHLESQELTAACKILELSKSKYVAYVRRDLGDLPMPWNQYNPFDFHPVWQGHENPPFPVKARQLKSDMFFPVLPNSYQPSSCPEHAHVEPSQPLPWDDCYISSCVGICVRCETEWTDSEARPSPYQTTLMEEVRVSRQMASDNGKIYTKPRHVQAPILPSGTSFVSDLSNCEAKPMWTDEEPDMLSMRMADLLCGYYAADERVVVHCSTDLSTVDTVNHPDELFKMLARFYKLKDQLEASRKIRQIEEARKIDDEHYSSYTVPESPPTSTHQPKPHRRLWGRCGDELKKIISLGWLKRLGCGNAN</sequence>
<protein>
    <recommendedName>
        <fullName evidence="4">WW domain-containing protein</fullName>
    </recommendedName>
</protein>
<evidence type="ECO:0000313" key="3">
    <source>
        <dbReference type="Proteomes" id="UP001498398"/>
    </source>
</evidence>
<accession>A0ABR1JVJ7</accession>
<gene>
    <name evidence="2" type="ORF">VKT23_004747</name>
</gene>
<feature type="compositionally biased region" description="Polar residues" evidence="1">
    <location>
        <begin position="299"/>
        <end position="313"/>
    </location>
</feature>